<dbReference type="EMBL" id="JAKWBI020000362">
    <property type="protein sequence ID" value="KAJ2895987.1"/>
    <property type="molecule type" value="Genomic_DNA"/>
</dbReference>
<dbReference type="Gene3D" id="2.120.10.70">
    <property type="entry name" value="Fucose-specific lectin"/>
    <property type="match status" value="1"/>
</dbReference>
<proteinExistence type="predicted"/>
<protein>
    <submittedName>
        <fullName evidence="1">Uncharacterized protein</fullName>
    </submittedName>
</protein>
<keyword evidence="2" id="KW-1185">Reference proteome</keyword>
<dbReference type="Proteomes" id="UP001201980">
    <property type="component" value="Unassembled WGS sequence"/>
</dbReference>
<dbReference type="AlphaFoldDB" id="A0AAD5RK31"/>
<comment type="caution">
    <text evidence="1">The sequence shown here is derived from an EMBL/GenBank/DDBJ whole genome shotgun (WGS) entry which is preliminary data.</text>
</comment>
<evidence type="ECO:0000313" key="2">
    <source>
        <dbReference type="Proteomes" id="UP001201980"/>
    </source>
</evidence>
<reference evidence="1" key="1">
    <citation type="submission" date="2022-07" db="EMBL/GenBank/DDBJ databases">
        <title>Draft genome sequence of Zalerion maritima ATCC 34329, a (micro)plastics degrading marine fungus.</title>
        <authorList>
            <person name="Paco A."/>
            <person name="Goncalves M.F.M."/>
            <person name="Rocha-Santos T.A.P."/>
            <person name="Alves A."/>
        </authorList>
    </citation>
    <scope>NUCLEOTIDE SEQUENCE</scope>
    <source>
        <strain evidence="1">ATCC 34329</strain>
    </source>
</reference>
<accession>A0AAD5RK31</accession>
<sequence>MSSKASGSGAGAEVDNYTNLHLAAAAFLHPPNPPHNKQCPCDTKTSPAQVLERNKHIRVYHNEPSPYDYNAGCYLVKETRYSTLGRWHAPSDDLVADDAATGSSVVAIGWRVEGAADGEGGTRIYYMDKNGFPQERANRTSFAPTVKEELETELPKPEELVPPTPGWKQTPISNVEPETGLDATAFPAISPLYTTKLAAVRSEDGMIHVLYQVRDYSI</sequence>
<organism evidence="1 2">
    <name type="scientific">Zalerion maritima</name>
    <dbReference type="NCBI Taxonomy" id="339359"/>
    <lineage>
        <taxon>Eukaryota</taxon>
        <taxon>Fungi</taxon>
        <taxon>Dikarya</taxon>
        <taxon>Ascomycota</taxon>
        <taxon>Pezizomycotina</taxon>
        <taxon>Sordariomycetes</taxon>
        <taxon>Lulworthiomycetidae</taxon>
        <taxon>Lulworthiales</taxon>
        <taxon>Lulworthiaceae</taxon>
        <taxon>Zalerion</taxon>
    </lineage>
</organism>
<gene>
    <name evidence="1" type="ORF">MKZ38_005995</name>
</gene>
<name>A0AAD5RK31_9PEZI</name>
<evidence type="ECO:0000313" key="1">
    <source>
        <dbReference type="EMBL" id="KAJ2895987.1"/>
    </source>
</evidence>